<reference evidence="1 2" key="1">
    <citation type="submission" date="2019-07" db="EMBL/GenBank/DDBJ databases">
        <authorList>
            <person name="Jastrzebski P J."/>
            <person name="Paukszto L."/>
            <person name="Jastrzebski P J."/>
        </authorList>
    </citation>
    <scope>NUCLEOTIDE SEQUENCE [LARGE SCALE GENOMIC DNA]</scope>
    <source>
        <strain evidence="1 2">WMS-il1</strain>
    </source>
</reference>
<sequence>MQLVPLKSIPRCLESDWLFFLGSADNTSVLLMIVHHRRGTEKPNDLPTPQLHLSVVRLSEPGFRQLCTDVLSPSFLPSFLPPFLPSFLPRSYSFPFPFPFSYLPTPPLLH</sequence>
<dbReference type="Proteomes" id="UP000321570">
    <property type="component" value="Unassembled WGS sequence"/>
</dbReference>
<protein>
    <submittedName>
        <fullName evidence="1">Uncharacterized protein</fullName>
    </submittedName>
</protein>
<evidence type="ECO:0000313" key="2">
    <source>
        <dbReference type="Proteomes" id="UP000321570"/>
    </source>
</evidence>
<gene>
    <name evidence="1" type="ORF">WMSIL1_LOCUS10561</name>
</gene>
<organism evidence="1 2">
    <name type="scientific">Hymenolepis diminuta</name>
    <name type="common">Rat tapeworm</name>
    <dbReference type="NCBI Taxonomy" id="6216"/>
    <lineage>
        <taxon>Eukaryota</taxon>
        <taxon>Metazoa</taxon>
        <taxon>Spiralia</taxon>
        <taxon>Lophotrochozoa</taxon>
        <taxon>Platyhelminthes</taxon>
        <taxon>Cestoda</taxon>
        <taxon>Eucestoda</taxon>
        <taxon>Cyclophyllidea</taxon>
        <taxon>Hymenolepididae</taxon>
        <taxon>Hymenolepis</taxon>
    </lineage>
</organism>
<evidence type="ECO:0000313" key="1">
    <source>
        <dbReference type="EMBL" id="VUZ52042.1"/>
    </source>
</evidence>
<accession>A0A564YXU3</accession>
<proteinExistence type="predicted"/>
<dbReference type="EMBL" id="CABIJS010000455">
    <property type="protein sequence ID" value="VUZ52042.1"/>
    <property type="molecule type" value="Genomic_DNA"/>
</dbReference>
<keyword evidence="2" id="KW-1185">Reference proteome</keyword>
<name>A0A564YXU3_HYMDI</name>
<dbReference type="AlphaFoldDB" id="A0A564YXU3"/>